<evidence type="ECO:0000313" key="5">
    <source>
        <dbReference type="Proteomes" id="UP000050413"/>
    </source>
</evidence>
<dbReference type="Pfam" id="PF01738">
    <property type="entry name" value="DLH"/>
    <property type="match status" value="1"/>
</dbReference>
<name>A0A0P7X1N4_9RHOB</name>
<evidence type="ECO:0000313" key="4">
    <source>
        <dbReference type="EMBL" id="KPP94191.1"/>
    </source>
</evidence>
<evidence type="ECO:0000313" key="6">
    <source>
        <dbReference type="Proteomes" id="UP000182045"/>
    </source>
</evidence>
<keyword evidence="1" id="KW-0732">Signal</keyword>
<dbReference type="PATRIC" id="fig|1666912.4.peg.461"/>
<sequence>MKHSLIFAPALLALLGGPALADPMVYTHGDTNFEAYVATPDGTPRGTVLLVHDWDGLTEHERAQADALAADGYLAVALDLFGTNATLDSMDDYRRETGALYADRDEFRARMMAGAEAARALDGAGQMVIAGYCFGGAAALEAARAGMDMAGFVSFHGGLETPEGQDYSATPAPVMVLHGSADPVSGMAELATLMDELQAAEVPHEARIFGGARHSFTVPGSRDFDETANAGAQAAFREFLDARF</sequence>
<dbReference type="OrthoDB" id="9787933at2"/>
<reference evidence="4 5" key="1">
    <citation type="submission" date="2015-09" db="EMBL/GenBank/DDBJ databases">
        <title>Identification and resolution of microdiversity through metagenomic sequencing of parallel consortia.</title>
        <authorList>
            <person name="Nelson W.C."/>
            <person name="Romine M.F."/>
            <person name="Lindemann S.R."/>
        </authorList>
    </citation>
    <scope>NUCLEOTIDE SEQUENCE [LARGE SCALE GENOMIC DNA]</scope>
    <source>
        <strain evidence="4">HL-91</strain>
    </source>
</reference>
<dbReference type="PANTHER" id="PTHR46623">
    <property type="entry name" value="CARBOXYMETHYLENEBUTENOLIDASE-RELATED"/>
    <property type="match status" value="1"/>
</dbReference>
<dbReference type="GO" id="GO:0016787">
    <property type="term" value="F:hydrolase activity"/>
    <property type="evidence" value="ECO:0007669"/>
    <property type="project" value="UniProtKB-KW"/>
</dbReference>
<dbReference type="RefSeq" id="WP_072245984.1">
    <property type="nucleotide sequence ID" value="NZ_FBYC01000004.1"/>
</dbReference>
<evidence type="ECO:0000313" key="3">
    <source>
        <dbReference type="EMBL" id="CUX81400.1"/>
    </source>
</evidence>
<feature type="chain" id="PRO_5010277707" evidence="1">
    <location>
        <begin position="22"/>
        <end position="244"/>
    </location>
</feature>
<keyword evidence="4" id="KW-0378">Hydrolase</keyword>
<dbReference type="Gene3D" id="3.40.50.1820">
    <property type="entry name" value="alpha/beta hydrolase"/>
    <property type="match status" value="1"/>
</dbReference>
<evidence type="ECO:0000259" key="2">
    <source>
        <dbReference type="Pfam" id="PF01738"/>
    </source>
</evidence>
<accession>A0A0P7X1N4</accession>
<dbReference type="Proteomes" id="UP000050413">
    <property type="component" value="Unassembled WGS sequence"/>
</dbReference>
<proteinExistence type="predicted"/>
<comment type="caution">
    <text evidence="4">The sequence shown here is derived from an EMBL/GenBank/DDBJ whole genome shotgun (WGS) entry which is preliminary data.</text>
</comment>
<gene>
    <name evidence="3" type="ORF">Ga0058931_1741</name>
    <name evidence="4" type="ORF">HLUCCA05_12790</name>
</gene>
<feature type="domain" description="Dienelactone hydrolase" evidence="2">
    <location>
        <begin position="33"/>
        <end position="241"/>
    </location>
</feature>
<dbReference type="SUPFAM" id="SSF53474">
    <property type="entry name" value="alpha/beta-Hydrolases"/>
    <property type="match status" value="1"/>
</dbReference>
<feature type="signal peptide" evidence="1">
    <location>
        <begin position="1"/>
        <end position="21"/>
    </location>
</feature>
<evidence type="ECO:0000256" key="1">
    <source>
        <dbReference type="SAM" id="SignalP"/>
    </source>
</evidence>
<dbReference type="InterPro" id="IPR029058">
    <property type="entry name" value="AB_hydrolase_fold"/>
</dbReference>
<reference evidence="3 6" key="2">
    <citation type="submission" date="2016-01" db="EMBL/GenBank/DDBJ databases">
        <authorList>
            <person name="Varghese N."/>
        </authorList>
    </citation>
    <scope>NUCLEOTIDE SEQUENCE [LARGE SCALE GENOMIC DNA]</scope>
    <source>
        <strain evidence="3 6">HL-91</strain>
    </source>
</reference>
<dbReference type="PANTHER" id="PTHR46623:SF7">
    <property type="entry name" value="CARBOXYMETHYLENEBUTENOLIDASE"/>
    <property type="match status" value="1"/>
</dbReference>
<dbReference type="EMBL" id="FBYC01000004">
    <property type="protein sequence ID" value="CUX81400.1"/>
    <property type="molecule type" value="Genomic_DNA"/>
</dbReference>
<dbReference type="STRING" id="1666912.Ga0058931_1741"/>
<dbReference type="InterPro" id="IPR051049">
    <property type="entry name" value="Dienelactone_hydrolase-like"/>
</dbReference>
<dbReference type="EMBL" id="LJSG01000006">
    <property type="protein sequence ID" value="KPP94191.1"/>
    <property type="molecule type" value="Genomic_DNA"/>
</dbReference>
<protein>
    <submittedName>
        <fullName evidence="3">Dienelactone hydrolase</fullName>
    </submittedName>
    <submittedName>
        <fullName evidence="4">Putative hydrolase</fullName>
    </submittedName>
</protein>
<dbReference type="Proteomes" id="UP000182045">
    <property type="component" value="Unassembled WGS sequence"/>
</dbReference>
<dbReference type="InterPro" id="IPR002925">
    <property type="entry name" value="Dienelactn_hydro"/>
</dbReference>
<keyword evidence="6" id="KW-1185">Reference proteome</keyword>
<organism evidence="4 5">
    <name type="scientific">Roseibaca calidilacus</name>
    <dbReference type="NCBI Taxonomy" id="1666912"/>
    <lineage>
        <taxon>Bacteria</taxon>
        <taxon>Pseudomonadati</taxon>
        <taxon>Pseudomonadota</taxon>
        <taxon>Alphaproteobacteria</taxon>
        <taxon>Rhodobacterales</taxon>
        <taxon>Paracoccaceae</taxon>
        <taxon>Roseinatronobacter</taxon>
    </lineage>
</organism>
<dbReference type="AlphaFoldDB" id="A0A0P7X1N4"/>